<feature type="transmembrane region" description="Helical" evidence="1">
    <location>
        <begin position="103"/>
        <end position="119"/>
    </location>
</feature>
<dbReference type="InterPro" id="IPR029787">
    <property type="entry name" value="Nucleotide_cyclase"/>
</dbReference>
<reference evidence="5" key="1">
    <citation type="submission" date="2020-07" db="EMBL/GenBank/DDBJ databases">
        <title>Huge and variable diversity of episymbiotic CPR bacteria and DPANN archaea in groundwater ecosystems.</title>
        <authorList>
            <person name="He C.Y."/>
            <person name="Keren R."/>
            <person name="Whittaker M."/>
            <person name="Farag I.F."/>
            <person name="Doudna J."/>
            <person name="Cate J.H.D."/>
            <person name="Banfield J.F."/>
        </authorList>
    </citation>
    <scope>NUCLEOTIDE SEQUENCE</scope>
    <source>
        <strain evidence="5">NC_groundwater_1586_Pr3_B-0.1um_66_15</strain>
    </source>
</reference>
<dbReference type="CDD" id="cd01949">
    <property type="entry name" value="GGDEF"/>
    <property type="match status" value="1"/>
</dbReference>
<dbReference type="InterPro" id="IPR035919">
    <property type="entry name" value="EAL_sf"/>
</dbReference>
<dbReference type="Proteomes" id="UP000782610">
    <property type="component" value="Unassembled WGS sequence"/>
</dbReference>
<dbReference type="SUPFAM" id="SSF141868">
    <property type="entry name" value="EAL domain-like"/>
    <property type="match status" value="1"/>
</dbReference>
<feature type="transmembrane region" description="Helical" evidence="1">
    <location>
        <begin position="194"/>
        <end position="215"/>
    </location>
</feature>
<dbReference type="PROSITE" id="PS50112">
    <property type="entry name" value="PAS"/>
    <property type="match status" value="1"/>
</dbReference>
<dbReference type="CDD" id="cd00130">
    <property type="entry name" value="PAS"/>
    <property type="match status" value="1"/>
</dbReference>
<dbReference type="Gene3D" id="3.30.450.20">
    <property type="entry name" value="PAS domain"/>
    <property type="match status" value="1"/>
</dbReference>
<protein>
    <submittedName>
        <fullName evidence="5">EAL domain-containing protein</fullName>
    </submittedName>
</protein>
<dbReference type="Gene3D" id="3.30.70.270">
    <property type="match status" value="1"/>
</dbReference>
<dbReference type="PROSITE" id="PS50883">
    <property type="entry name" value="EAL"/>
    <property type="match status" value="1"/>
</dbReference>
<dbReference type="PANTHER" id="PTHR44757:SF2">
    <property type="entry name" value="BIOFILM ARCHITECTURE MAINTENANCE PROTEIN MBAA"/>
    <property type="match status" value="1"/>
</dbReference>
<feature type="transmembrane region" description="Helical" evidence="1">
    <location>
        <begin position="68"/>
        <end position="91"/>
    </location>
</feature>
<dbReference type="InterPro" id="IPR035965">
    <property type="entry name" value="PAS-like_dom_sf"/>
</dbReference>
<feature type="domain" description="GGDEF" evidence="4">
    <location>
        <begin position="483"/>
        <end position="616"/>
    </location>
</feature>
<dbReference type="SMART" id="SM00267">
    <property type="entry name" value="GGDEF"/>
    <property type="match status" value="1"/>
</dbReference>
<dbReference type="SMART" id="SM00091">
    <property type="entry name" value="PAS"/>
    <property type="match status" value="1"/>
</dbReference>
<dbReference type="InterPro" id="IPR001633">
    <property type="entry name" value="EAL_dom"/>
</dbReference>
<evidence type="ECO:0000259" key="2">
    <source>
        <dbReference type="PROSITE" id="PS50112"/>
    </source>
</evidence>
<keyword evidence="1" id="KW-0472">Membrane</keyword>
<keyword evidence="1" id="KW-1133">Transmembrane helix</keyword>
<feature type="transmembrane region" description="Helical" evidence="1">
    <location>
        <begin position="161"/>
        <end position="187"/>
    </location>
</feature>
<dbReference type="CDD" id="cd01948">
    <property type="entry name" value="EAL"/>
    <property type="match status" value="1"/>
</dbReference>
<dbReference type="Pfam" id="PF00990">
    <property type="entry name" value="GGDEF"/>
    <property type="match status" value="1"/>
</dbReference>
<name>A0A933L5W8_9HYPH</name>
<dbReference type="InterPro" id="IPR052155">
    <property type="entry name" value="Biofilm_reg_signaling"/>
</dbReference>
<sequence>MPNARRITMLLSFAAALAVFRFGPGLLGLDAAGLLAWAAVAQVGGPLAAAIFSWFAARTGDARDRLAWLSFCAGSSLYFAGNLAYLGFTLAGQKLLFPSLPDAAYFLMAICFAAGLFQYGKLGRRVSAVQVANFVLIYCAITLASLFLLHRSIAESVLPPFATIAAFAYPALWFSVAASGLISLVLYDQGRRSVAFTLLILAVLAEAIADFGYSLELLGGTYQLGGWTQLLWVASAGLLTWAASEQIVLSRTPPAEPDQLIRRNGRSFAQATIPAAAVALILLSGSLTGALGQGSYAGFAAIIGMIFAVVAGFREYWIIHTQRRLRGAVEDSRADLMRSEERLSSVLESTSDSVLVLDLDWNVVFFNQRAATTINKSELLRNGISVWELFPAALTSGEGDHYKRAVATGQPAEFEIFVEDRRLWLGISAYPTADGLSIFFRDISERKRRRDEVMHLAHHDPLTGLANRLLFQRRLEEALTSGPRTAALLLDLDHFKEINDTLGHPVGDALLVATADRLRACLMPEDTIARLGGDEFAVIVAGFEGVDEIGILAQRIIDAACAVHVIEGQSVRIGASIGIALGTAGGEDSEQIFKNADIALYAAKSGARGGFRFFEPAMETELQQQRMLHADLRAALGNGEFALAYQPLVDLASERVCGFEALLRWTHPVRGPVSPEEFIPMAEETGLIVDIGAWVLRTACAEAARWPDDIWVAVNLSSRQFSAGDLPAMVEEVLGVSGLAATRLELEITETVLLGDSEANLETLRRLRDLGIRIALDDFGTGFSSLRYLQRFPFSKIKIDRSFIAGLPTSEESKAIVRSVIGLGRSLRMKVTAEGVETPAQLDWVKAGCDEAQGYHLSRPVAAALIPSVIAELDRRPLDLDRHRERWAS</sequence>
<dbReference type="EMBL" id="JACRAF010000039">
    <property type="protein sequence ID" value="MBI4922900.1"/>
    <property type="molecule type" value="Genomic_DNA"/>
</dbReference>
<feature type="transmembrane region" description="Helical" evidence="1">
    <location>
        <begin position="296"/>
        <end position="317"/>
    </location>
</feature>
<dbReference type="InterPro" id="IPR013656">
    <property type="entry name" value="PAS_4"/>
</dbReference>
<feature type="transmembrane region" description="Helical" evidence="1">
    <location>
        <begin position="131"/>
        <end position="149"/>
    </location>
</feature>
<proteinExistence type="predicted"/>
<gene>
    <name evidence="5" type="ORF">HY834_14225</name>
</gene>
<evidence type="ECO:0000259" key="4">
    <source>
        <dbReference type="PROSITE" id="PS50887"/>
    </source>
</evidence>
<keyword evidence="1" id="KW-0812">Transmembrane</keyword>
<dbReference type="InterPro" id="IPR000160">
    <property type="entry name" value="GGDEF_dom"/>
</dbReference>
<dbReference type="Pfam" id="PF08448">
    <property type="entry name" value="PAS_4"/>
    <property type="match status" value="1"/>
</dbReference>
<feature type="transmembrane region" description="Helical" evidence="1">
    <location>
        <begin position="268"/>
        <end position="290"/>
    </location>
</feature>
<dbReference type="NCBIfam" id="TIGR00254">
    <property type="entry name" value="GGDEF"/>
    <property type="match status" value="1"/>
</dbReference>
<dbReference type="AlphaFoldDB" id="A0A933L5W8"/>
<evidence type="ECO:0000313" key="6">
    <source>
        <dbReference type="Proteomes" id="UP000782610"/>
    </source>
</evidence>
<feature type="domain" description="EAL" evidence="3">
    <location>
        <begin position="625"/>
        <end position="874"/>
    </location>
</feature>
<dbReference type="InterPro" id="IPR043128">
    <property type="entry name" value="Rev_trsase/Diguanyl_cyclase"/>
</dbReference>
<accession>A0A933L5W8</accession>
<dbReference type="InterPro" id="IPR000014">
    <property type="entry name" value="PAS"/>
</dbReference>
<dbReference type="PROSITE" id="PS50887">
    <property type="entry name" value="GGDEF"/>
    <property type="match status" value="1"/>
</dbReference>
<dbReference type="PANTHER" id="PTHR44757">
    <property type="entry name" value="DIGUANYLATE CYCLASE DGCP"/>
    <property type="match status" value="1"/>
</dbReference>
<dbReference type="Gene3D" id="3.20.20.450">
    <property type="entry name" value="EAL domain"/>
    <property type="match status" value="1"/>
</dbReference>
<feature type="transmembrane region" description="Helical" evidence="1">
    <location>
        <begin position="38"/>
        <end position="56"/>
    </location>
</feature>
<comment type="caution">
    <text evidence="5">The sequence shown here is derived from an EMBL/GenBank/DDBJ whole genome shotgun (WGS) entry which is preliminary data.</text>
</comment>
<dbReference type="Pfam" id="PF00563">
    <property type="entry name" value="EAL"/>
    <property type="match status" value="1"/>
</dbReference>
<dbReference type="SUPFAM" id="SSF55073">
    <property type="entry name" value="Nucleotide cyclase"/>
    <property type="match status" value="1"/>
</dbReference>
<dbReference type="SMART" id="SM00052">
    <property type="entry name" value="EAL"/>
    <property type="match status" value="1"/>
</dbReference>
<evidence type="ECO:0000256" key="1">
    <source>
        <dbReference type="SAM" id="Phobius"/>
    </source>
</evidence>
<evidence type="ECO:0000259" key="3">
    <source>
        <dbReference type="PROSITE" id="PS50883"/>
    </source>
</evidence>
<feature type="domain" description="PAS" evidence="2">
    <location>
        <begin position="339"/>
        <end position="371"/>
    </location>
</feature>
<evidence type="ECO:0000313" key="5">
    <source>
        <dbReference type="EMBL" id="MBI4922900.1"/>
    </source>
</evidence>
<organism evidence="5 6">
    <name type="scientific">Devosia nanyangense</name>
    <dbReference type="NCBI Taxonomy" id="1228055"/>
    <lineage>
        <taxon>Bacteria</taxon>
        <taxon>Pseudomonadati</taxon>
        <taxon>Pseudomonadota</taxon>
        <taxon>Alphaproteobacteria</taxon>
        <taxon>Hyphomicrobiales</taxon>
        <taxon>Devosiaceae</taxon>
        <taxon>Devosia</taxon>
    </lineage>
</organism>
<dbReference type="SUPFAM" id="SSF55785">
    <property type="entry name" value="PYP-like sensor domain (PAS domain)"/>
    <property type="match status" value="1"/>
</dbReference>